<keyword evidence="2" id="KW-0472">Membrane</keyword>
<evidence type="ECO:0000313" key="5">
    <source>
        <dbReference type="Proteomes" id="UP000178170"/>
    </source>
</evidence>
<feature type="transmembrane region" description="Helical" evidence="2">
    <location>
        <begin position="54"/>
        <end position="77"/>
    </location>
</feature>
<dbReference type="Gene3D" id="3.40.50.720">
    <property type="entry name" value="NAD(P)-binding Rossmann-like Domain"/>
    <property type="match status" value="2"/>
</dbReference>
<proteinExistence type="inferred from homology"/>
<dbReference type="Pfam" id="PF13727">
    <property type="entry name" value="CoA_binding_3"/>
    <property type="match status" value="1"/>
</dbReference>
<name>A0A1G2QWB0_9BACT</name>
<organism evidence="4 5">
    <name type="scientific">Candidatus Wildermuthbacteria bacterium RIFCSPHIGHO2_01_FULL_48_27b</name>
    <dbReference type="NCBI Taxonomy" id="1802447"/>
    <lineage>
        <taxon>Bacteria</taxon>
        <taxon>Candidatus Wildermuthiibacteriota</taxon>
    </lineage>
</organism>
<comment type="caution">
    <text evidence="4">The sequence shown here is derived from an EMBL/GenBank/DDBJ whole genome shotgun (WGS) entry which is preliminary data.</text>
</comment>
<feature type="transmembrane region" description="Helical" evidence="2">
    <location>
        <begin position="122"/>
        <end position="140"/>
    </location>
</feature>
<dbReference type="CDD" id="cd05237">
    <property type="entry name" value="UDP_invert_4-6DH_SDR_e"/>
    <property type="match status" value="1"/>
</dbReference>
<dbReference type="PANTHER" id="PTHR43318:SF1">
    <property type="entry name" value="POLYSACCHARIDE BIOSYNTHESIS PROTEIN EPSC-RELATED"/>
    <property type="match status" value="1"/>
</dbReference>
<evidence type="ECO:0000256" key="2">
    <source>
        <dbReference type="SAM" id="Phobius"/>
    </source>
</evidence>
<dbReference type="InterPro" id="IPR051203">
    <property type="entry name" value="Polysaccharide_Synthase-Rel"/>
</dbReference>
<feature type="transmembrane region" description="Helical" evidence="2">
    <location>
        <begin position="21"/>
        <end position="42"/>
    </location>
</feature>
<evidence type="ECO:0000313" key="4">
    <source>
        <dbReference type="EMBL" id="OHA64131.1"/>
    </source>
</evidence>
<comment type="similarity">
    <text evidence="1">Belongs to the polysaccharide synthase family.</text>
</comment>
<dbReference type="PANTHER" id="PTHR43318">
    <property type="entry name" value="UDP-N-ACETYLGLUCOSAMINE 4,6-DEHYDRATASE"/>
    <property type="match status" value="1"/>
</dbReference>
<dbReference type="Proteomes" id="UP000178170">
    <property type="component" value="Unassembled WGS sequence"/>
</dbReference>
<keyword evidence="2" id="KW-0812">Transmembrane</keyword>
<keyword evidence="2" id="KW-1133">Transmembrane helix</keyword>
<feature type="domain" description="Polysaccharide biosynthesis protein CapD-like" evidence="3">
    <location>
        <begin position="302"/>
        <end position="595"/>
    </location>
</feature>
<accession>A0A1G2QWB0</accession>
<protein>
    <recommendedName>
        <fullName evidence="3">Polysaccharide biosynthesis protein CapD-like domain-containing protein</fullName>
    </recommendedName>
</protein>
<dbReference type="EMBL" id="MHTS01000021">
    <property type="protein sequence ID" value="OHA64131.1"/>
    <property type="molecule type" value="Genomic_DNA"/>
</dbReference>
<dbReference type="SUPFAM" id="SSF51735">
    <property type="entry name" value="NAD(P)-binding Rossmann-fold domains"/>
    <property type="match status" value="2"/>
</dbReference>
<dbReference type="InterPro" id="IPR036291">
    <property type="entry name" value="NAD(P)-bd_dom_sf"/>
</dbReference>
<reference evidence="4 5" key="1">
    <citation type="journal article" date="2016" name="Nat. Commun.">
        <title>Thousands of microbial genomes shed light on interconnected biogeochemical processes in an aquifer system.</title>
        <authorList>
            <person name="Anantharaman K."/>
            <person name="Brown C.T."/>
            <person name="Hug L.A."/>
            <person name="Sharon I."/>
            <person name="Castelle C.J."/>
            <person name="Probst A.J."/>
            <person name="Thomas B.C."/>
            <person name="Singh A."/>
            <person name="Wilkins M.J."/>
            <person name="Karaoz U."/>
            <person name="Brodie E.L."/>
            <person name="Williams K.H."/>
            <person name="Hubbard S.S."/>
            <person name="Banfield J.F."/>
        </authorList>
    </citation>
    <scope>NUCLEOTIDE SEQUENCE [LARGE SCALE GENOMIC DNA]</scope>
</reference>
<dbReference type="InterPro" id="IPR003869">
    <property type="entry name" value="Polysac_CapD-like"/>
</dbReference>
<gene>
    <name evidence="4" type="ORF">A2843_02105</name>
</gene>
<evidence type="ECO:0000256" key="1">
    <source>
        <dbReference type="ARBA" id="ARBA00007430"/>
    </source>
</evidence>
<feature type="transmembrane region" description="Helical" evidence="2">
    <location>
        <begin position="89"/>
        <end position="110"/>
    </location>
</feature>
<sequence length="638" mass="71125">MNFKELQKKALERTRRKRFTFFLGVDIVSVAVAVTLAFLLRFEGTIPQQYFEGGGFWAGFALVLGATIPVFLLLRLYSFTWAYVSIGDLLLLAQALFVSAVVAGLTFLVLRTAEFFSGFPRSVFLLTYILLFLFMGGLRFSKRMYLQWDTEHRGKKEKERTLIVGARDEGEEILRSILQSQKSRYLPIGFVDTNSSRVGATIHGIRVLGEINAIERIVREHEIEAIIIALPAQYSAQIKTAVELGRKAGLEKIQIVPPLSELLGGQISIRSLREVQVEDLMGREQVVLDEQAIREFIARKKVLVTGAAGSIGAELCRQIMRFSPGTLILVDQDETGIFHIDRELHEKYPRPSVSINAQLGLGIVSVIADIGDKQKMSSVFDEYKPDIIFHAAAYKHVPLMELHADEAVKNNIFGTRTIAQLASDKGVEKFVFISTDKAVNPTSLMGATKRVGEMICQMLNARDRTKFVSVRFGNVLDSRGSVIPIFREQIKKGGPVTVTHPDMRRYFMSTPEACLLVLEAGAIGRGGEVFVLDMGKPIKIVDLAKEMIRLSGYEPDQDIPIVFVGPRPGEKFFEDILTAEEGTEATKNEKIFMAKLAPVEESALQGGIERLQESIQEGKREGIVRNLRAIVPNYTPTP</sequence>
<dbReference type="AlphaFoldDB" id="A0A1G2QWB0"/>
<dbReference type="Pfam" id="PF02719">
    <property type="entry name" value="Polysacc_synt_2"/>
    <property type="match status" value="1"/>
</dbReference>
<evidence type="ECO:0000259" key="3">
    <source>
        <dbReference type="Pfam" id="PF02719"/>
    </source>
</evidence>